<evidence type="ECO:0000259" key="1">
    <source>
        <dbReference type="Pfam" id="PF09818"/>
    </source>
</evidence>
<dbReference type="InterPro" id="IPR046834">
    <property type="entry name" value="ABC_ATPase_C"/>
</dbReference>
<gene>
    <name evidence="2" type="ORF">HWN36_04300</name>
</gene>
<dbReference type="OrthoDB" id="18388at2157"/>
<name>A0A7K4HMQ0_9EURY</name>
<accession>A0A7K4HMQ0</accession>
<keyword evidence="3" id="KW-1185">Reference proteome</keyword>
<dbReference type="Gene3D" id="3.40.50.300">
    <property type="entry name" value="P-loop containing nucleotide triphosphate hydrolases"/>
    <property type="match status" value="1"/>
</dbReference>
<proteinExistence type="predicted"/>
<comment type="caution">
    <text evidence="2">The sequence shown here is derived from an EMBL/GenBank/DDBJ whole genome shotgun (WGS) entry which is preliminary data.</text>
</comment>
<dbReference type="Proteomes" id="UP000570823">
    <property type="component" value="Unassembled WGS sequence"/>
</dbReference>
<dbReference type="Pfam" id="PF09818">
    <property type="entry name" value="ABC_ATPase"/>
    <property type="match status" value="1"/>
</dbReference>
<dbReference type="PANTHER" id="PTHR38149:SF1">
    <property type="entry name" value="ATPASE"/>
    <property type="match status" value="1"/>
</dbReference>
<dbReference type="AlphaFoldDB" id="A0A7K4HMQ0"/>
<evidence type="ECO:0000313" key="2">
    <source>
        <dbReference type="EMBL" id="NVO66543.1"/>
    </source>
</evidence>
<sequence>MGREGWMGAIGQIIAEAGEAIDRRRLREGTNAYCVHSPDGASLQFAMPLLVRRPLPDGIDARGADGAVWAIIEAVKGAACTDTRLRPLGALDTERPARYAGGIEPVTLVHSDAAIGSELWKPDEENMFLPDGLHCTARGAVPYPGPPEGRAIREISETVAALAEGIGEVMRRLPVGDLAAAATLSLDQKLLRAHLPSMGLVCFIGDGTLPARSYTRFRQHHRVAGPKEGVHIPFLCPEGIGPIEIELPASGRRITGLGIRRREVLAIAGSNAQGKTTLLNAIRAGEDDHAAGDGRELVVTVRGARTAEAGGQHLSSADVSLFFGSLPPGMSGTPKAAFGQGSGSMTMAVQVGAAAREGAPLLLIDEDRAAANLLVRSTLQEEDVTPLAEILAKRRDAIGETACIVATSSLDSLIARADRIMVLRGHGAGAIAPAAFRAAYLEYLEQCTQMAEKEQGR</sequence>
<dbReference type="EMBL" id="JABXWR010000001">
    <property type="protein sequence ID" value="NVO66543.1"/>
    <property type="molecule type" value="Genomic_DNA"/>
</dbReference>
<dbReference type="InterPro" id="IPR019195">
    <property type="entry name" value="ABC_ATPase_put"/>
</dbReference>
<organism evidence="2 3">
    <name type="scientific">Methanofollis tationis</name>
    <dbReference type="NCBI Taxonomy" id="81417"/>
    <lineage>
        <taxon>Archaea</taxon>
        <taxon>Methanobacteriati</taxon>
        <taxon>Methanobacteriota</taxon>
        <taxon>Stenosarchaea group</taxon>
        <taxon>Methanomicrobia</taxon>
        <taxon>Methanomicrobiales</taxon>
        <taxon>Methanomicrobiaceae</taxon>
        <taxon>Methanofollis</taxon>
    </lineage>
</organism>
<dbReference type="InterPro" id="IPR027417">
    <property type="entry name" value="P-loop_NTPase"/>
</dbReference>
<protein>
    <recommendedName>
        <fullName evidence="1">ATPase of the ABC class C-terminal domain-containing protein</fullName>
    </recommendedName>
</protein>
<evidence type="ECO:0000313" key="3">
    <source>
        <dbReference type="Proteomes" id="UP000570823"/>
    </source>
</evidence>
<dbReference type="PANTHER" id="PTHR38149">
    <property type="entry name" value="ATPASE"/>
    <property type="match status" value="1"/>
</dbReference>
<reference evidence="2 3" key="1">
    <citation type="submission" date="2020-06" db="EMBL/GenBank/DDBJ databases">
        <title>Methanofollis fontis sp. nov., a methanogen isolated from marine sediments near a cold seep at Four-Way Closure Ridge offshore southwestern Taiwan.</title>
        <authorList>
            <person name="Chen S.-C."/>
            <person name="Teng N.-H."/>
            <person name="Lin Y.-S."/>
            <person name="Lai M.-C."/>
            <person name="Chen H.-H."/>
            <person name="Wang C.-C."/>
        </authorList>
    </citation>
    <scope>NUCLEOTIDE SEQUENCE [LARGE SCALE GENOMIC DNA]</scope>
    <source>
        <strain evidence="2 3">DSM 2702</strain>
    </source>
</reference>
<dbReference type="SUPFAM" id="SSF52540">
    <property type="entry name" value="P-loop containing nucleoside triphosphate hydrolases"/>
    <property type="match status" value="1"/>
</dbReference>
<dbReference type="RefSeq" id="WP_176788227.1">
    <property type="nucleotide sequence ID" value="NZ_JABXWR010000001.1"/>
</dbReference>
<feature type="domain" description="ATPase of the ABC class C-terminal" evidence="1">
    <location>
        <begin position="177"/>
        <end position="432"/>
    </location>
</feature>